<evidence type="ECO:0000313" key="2">
    <source>
        <dbReference type="EMBL" id="PNX95644.1"/>
    </source>
</evidence>
<sequence>MKMEKMFVVLWFGVDLEVWCGLGATVVSFVWSGGGGWRFLVSFRFWWWWSWRTCGAVLVMAPPDVVDVVYLLRLAGLFVYLAYSTSVLTVLEVDYEPRLVDLGFHATVDPSILAHGVASWILMGRSLLIRDRS</sequence>
<comment type="caution">
    <text evidence="2">The sequence shown here is derived from an EMBL/GenBank/DDBJ whole genome shotgun (WGS) entry which is preliminary data.</text>
</comment>
<evidence type="ECO:0000313" key="3">
    <source>
        <dbReference type="Proteomes" id="UP000236291"/>
    </source>
</evidence>
<keyword evidence="1" id="KW-1133">Transmembrane helix</keyword>
<feature type="transmembrane region" description="Helical" evidence="1">
    <location>
        <begin position="68"/>
        <end position="91"/>
    </location>
</feature>
<proteinExistence type="predicted"/>
<dbReference type="EMBL" id="ASHM01013681">
    <property type="protein sequence ID" value="PNX95644.1"/>
    <property type="molecule type" value="Genomic_DNA"/>
</dbReference>
<feature type="transmembrane region" description="Helical" evidence="1">
    <location>
        <begin position="7"/>
        <end position="31"/>
    </location>
</feature>
<reference evidence="2 3" key="1">
    <citation type="journal article" date="2014" name="Am. J. Bot.">
        <title>Genome assembly and annotation for red clover (Trifolium pratense; Fabaceae).</title>
        <authorList>
            <person name="Istvanek J."/>
            <person name="Jaros M."/>
            <person name="Krenek A."/>
            <person name="Repkova J."/>
        </authorList>
    </citation>
    <scope>NUCLEOTIDE SEQUENCE [LARGE SCALE GENOMIC DNA]</scope>
    <source>
        <strain evidence="3">cv. Tatra</strain>
        <tissue evidence="2">Young leaves</tissue>
    </source>
</reference>
<dbReference type="AlphaFoldDB" id="A0A2K3MY25"/>
<keyword evidence="1" id="KW-0812">Transmembrane</keyword>
<feature type="transmembrane region" description="Helical" evidence="1">
    <location>
        <begin position="43"/>
        <end position="61"/>
    </location>
</feature>
<reference evidence="2 3" key="2">
    <citation type="journal article" date="2017" name="Front. Plant Sci.">
        <title>Gene Classification and Mining of Molecular Markers Useful in Red Clover (Trifolium pratense) Breeding.</title>
        <authorList>
            <person name="Istvanek J."/>
            <person name="Dluhosova J."/>
            <person name="Dluhos P."/>
            <person name="Patkova L."/>
            <person name="Nedelnik J."/>
            <person name="Repkova J."/>
        </authorList>
    </citation>
    <scope>NUCLEOTIDE SEQUENCE [LARGE SCALE GENOMIC DNA]</scope>
    <source>
        <strain evidence="3">cv. Tatra</strain>
        <tissue evidence="2">Young leaves</tissue>
    </source>
</reference>
<name>A0A2K3MY25_TRIPR</name>
<protein>
    <submittedName>
        <fullName evidence="2">Uncharacterized protein</fullName>
    </submittedName>
</protein>
<gene>
    <name evidence="2" type="ORF">L195_g018837</name>
</gene>
<evidence type="ECO:0000256" key="1">
    <source>
        <dbReference type="SAM" id="Phobius"/>
    </source>
</evidence>
<keyword evidence="1" id="KW-0472">Membrane</keyword>
<accession>A0A2K3MY25</accession>
<dbReference type="Proteomes" id="UP000236291">
    <property type="component" value="Unassembled WGS sequence"/>
</dbReference>
<feature type="transmembrane region" description="Helical" evidence="1">
    <location>
        <begin position="111"/>
        <end position="128"/>
    </location>
</feature>
<organism evidence="2 3">
    <name type="scientific">Trifolium pratense</name>
    <name type="common">Red clover</name>
    <dbReference type="NCBI Taxonomy" id="57577"/>
    <lineage>
        <taxon>Eukaryota</taxon>
        <taxon>Viridiplantae</taxon>
        <taxon>Streptophyta</taxon>
        <taxon>Embryophyta</taxon>
        <taxon>Tracheophyta</taxon>
        <taxon>Spermatophyta</taxon>
        <taxon>Magnoliopsida</taxon>
        <taxon>eudicotyledons</taxon>
        <taxon>Gunneridae</taxon>
        <taxon>Pentapetalae</taxon>
        <taxon>rosids</taxon>
        <taxon>fabids</taxon>
        <taxon>Fabales</taxon>
        <taxon>Fabaceae</taxon>
        <taxon>Papilionoideae</taxon>
        <taxon>50 kb inversion clade</taxon>
        <taxon>NPAAA clade</taxon>
        <taxon>Hologalegina</taxon>
        <taxon>IRL clade</taxon>
        <taxon>Trifolieae</taxon>
        <taxon>Trifolium</taxon>
    </lineage>
</organism>